<keyword evidence="2" id="KW-1185">Reference proteome</keyword>
<sequence>MDWSCETDPNYQQSATTTTIGSWRVTTAVISFHHNETAVAKTRMLSIPPNVYATAQDEAGQLALAGGRKCNTACPPLQWRNAVRGGTSRASPSQSTVLP</sequence>
<dbReference type="Proteomes" id="UP000799539">
    <property type="component" value="Unassembled WGS sequence"/>
</dbReference>
<gene>
    <name evidence="1" type="ORF">CERZMDRAFT_112629</name>
</gene>
<dbReference type="AlphaFoldDB" id="A0A6A6FDR5"/>
<reference evidence="1" key="1">
    <citation type="journal article" date="2020" name="Stud. Mycol.">
        <title>101 Dothideomycetes genomes: a test case for predicting lifestyles and emergence of pathogens.</title>
        <authorList>
            <person name="Haridas S."/>
            <person name="Albert R."/>
            <person name="Binder M."/>
            <person name="Bloem J."/>
            <person name="Labutti K."/>
            <person name="Salamov A."/>
            <person name="Andreopoulos B."/>
            <person name="Baker S."/>
            <person name="Barry K."/>
            <person name="Bills G."/>
            <person name="Bluhm B."/>
            <person name="Cannon C."/>
            <person name="Castanera R."/>
            <person name="Culley D."/>
            <person name="Daum C."/>
            <person name="Ezra D."/>
            <person name="Gonzalez J."/>
            <person name="Henrissat B."/>
            <person name="Kuo A."/>
            <person name="Liang C."/>
            <person name="Lipzen A."/>
            <person name="Lutzoni F."/>
            <person name="Magnuson J."/>
            <person name="Mondo S."/>
            <person name="Nolan M."/>
            <person name="Ohm R."/>
            <person name="Pangilinan J."/>
            <person name="Park H.-J."/>
            <person name="Ramirez L."/>
            <person name="Alfaro M."/>
            <person name="Sun H."/>
            <person name="Tritt A."/>
            <person name="Yoshinaga Y."/>
            <person name="Zwiers L.-H."/>
            <person name="Turgeon B."/>
            <person name="Goodwin S."/>
            <person name="Spatafora J."/>
            <person name="Crous P."/>
            <person name="Grigoriev I."/>
        </authorList>
    </citation>
    <scope>NUCLEOTIDE SEQUENCE</scope>
    <source>
        <strain evidence="1">SCOH1-5</strain>
    </source>
</reference>
<name>A0A6A6FDR5_9PEZI</name>
<dbReference type="EMBL" id="ML992676">
    <property type="protein sequence ID" value="KAF2211567.1"/>
    <property type="molecule type" value="Genomic_DNA"/>
</dbReference>
<evidence type="ECO:0000313" key="1">
    <source>
        <dbReference type="EMBL" id="KAF2211567.1"/>
    </source>
</evidence>
<organism evidence="1 2">
    <name type="scientific">Cercospora zeae-maydis SCOH1-5</name>
    <dbReference type="NCBI Taxonomy" id="717836"/>
    <lineage>
        <taxon>Eukaryota</taxon>
        <taxon>Fungi</taxon>
        <taxon>Dikarya</taxon>
        <taxon>Ascomycota</taxon>
        <taxon>Pezizomycotina</taxon>
        <taxon>Dothideomycetes</taxon>
        <taxon>Dothideomycetidae</taxon>
        <taxon>Mycosphaerellales</taxon>
        <taxon>Mycosphaerellaceae</taxon>
        <taxon>Cercospora</taxon>
    </lineage>
</organism>
<accession>A0A6A6FDR5</accession>
<evidence type="ECO:0000313" key="2">
    <source>
        <dbReference type="Proteomes" id="UP000799539"/>
    </source>
</evidence>
<protein>
    <submittedName>
        <fullName evidence="1">Uncharacterized protein</fullName>
    </submittedName>
</protein>
<proteinExistence type="predicted"/>